<dbReference type="PROSITE" id="PS00870">
    <property type="entry name" value="CLPAB_1"/>
    <property type="match status" value="1"/>
</dbReference>
<dbReference type="GO" id="GO:0016887">
    <property type="term" value="F:ATP hydrolysis activity"/>
    <property type="evidence" value="ECO:0007669"/>
    <property type="project" value="InterPro"/>
</dbReference>
<feature type="domain" description="AAA+ ATPase" evidence="12">
    <location>
        <begin position="456"/>
        <end position="625"/>
    </location>
</feature>
<keyword evidence="4 10" id="KW-0547">Nucleotide-binding</keyword>
<dbReference type="InterPro" id="IPR050130">
    <property type="entry name" value="ClpA_ClpB"/>
</dbReference>
<organism evidence="14 15">
    <name type="scientific">Demequina activiva</name>
    <dbReference type="NCBI Taxonomy" id="1582364"/>
    <lineage>
        <taxon>Bacteria</taxon>
        <taxon>Bacillati</taxon>
        <taxon>Actinomycetota</taxon>
        <taxon>Actinomycetes</taxon>
        <taxon>Micrococcales</taxon>
        <taxon>Demequinaceae</taxon>
        <taxon>Demequina</taxon>
    </lineage>
</organism>
<dbReference type="InterPro" id="IPR001270">
    <property type="entry name" value="ClpA/B"/>
</dbReference>
<evidence type="ECO:0000256" key="1">
    <source>
        <dbReference type="ARBA" id="ARBA00004496"/>
    </source>
</evidence>
<dbReference type="InterPro" id="IPR018368">
    <property type="entry name" value="ClpA/B_CS1"/>
</dbReference>
<dbReference type="Gene3D" id="1.10.8.60">
    <property type="match status" value="1"/>
</dbReference>
<evidence type="ECO:0000313" key="15">
    <source>
        <dbReference type="Proteomes" id="UP000652354"/>
    </source>
</evidence>
<proteinExistence type="inferred from homology"/>
<evidence type="ECO:0000256" key="6">
    <source>
        <dbReference type="ARBA" id="ARBA00023016"/>
    </source>
</evidence>
<comment type="caution">
    <text evidence="14">The sequence shown here is derived from an EMBL/GenBank/DDBJ whole genome shotgun (WGS) entry which is preliminary data.</text>
</comment>
<gene>
    <name evidence="14" type="primary">clpB</name>
    <name evidence="14" type="ORF">Dac01nite_19000</name>
</gene>
<dbReference type="PANTHER" id="PTHR11638">
    <property type="entry name" value="ATP-DEPENDENT CLP PROTEASE"/>
    <property type="match status" value="1"/>
</dbReference>
<dbReference type="Gene3D" id="3.40.50.300">
    <property type="entry name" value="P-loop containing nucleotide triphosphate hydrolases"/>
    <property type="match status" value="3"/>
</dbReference>
<dbReference type="SUPFAM" id="SSF52540">
    <property type="entry name" value="P-loop containing nucleoside triphosphate hydrolases"/>
    <property type="match status" value="2"/>
</dbReference>
<dbReference type="GO" id="GO:0005737">
    <property type="term" value="C:cytoplasm"/>
    <property type="evidence" value="ECO:0007669"/>
    <property type="project" value="UniProtKB-SubCell"/>
</dbReference>
<comment type="similarity">
    <text evidence="2 10">Belongs to the ClpA/ClpB family.</text>
</comment>
<feature type="domain" description="AAA+ ATPase" evidence="12">
    <location>
        <begin position="54"/>
        <end position="195"/>
    </location>
</feature>
<evidence type="ECO:0000256" key="3">
    <source>
        <dbReference type="ARBA" id="ARBA00022737"/>
    </source>
</evidence>
<evidence type="ECO:0000256" key="2">
    <source>
        <dbReference type="ARBA" id="ARBA00008675"/>
    </source>
</evidence>
<dbReference type="CDD" id="cd19499">
    <property type="entry name" value="RecA-like_ClpB_Hsp104-like"/>
    <property type="match status" value="1"/>
</dbReference>
<dbReference type="GO" id="GO:0005524">
    <property type="term" value="F:ATP binding"/>
    <property type="evidence" value="ECO:0007669"/>
    <property type="project" value="UniProtKB-KW"/>
</dbReference>
<dbReference type="EMBL" id="BONR01000004">
    <property type="protein sequence ID" value="GIG55148.1"/>
    <property type="molecule type" value="Genomic_DNA"/>
</dbReference>
<dbReference type="PANTHER" id="PTHR11638:SF18">
    <property type="entry name" value="HEAT SHOCK PROTEIN 104"/>
    <property type="match status" value="1"/>
</dbReference>
<name>A0A919Q5Z2_9MICO</name>
<sequence length="717" mass="79412">MTATSQAPQQEEQASALETFGQDFTALAESGSLDPVIGRDEEIRRVMQVLTRRTKNNAVLIGEPGVGKTAIVEGLAQRIVAGDVPSSLKDRRVIEIAMSSVVAGAAYRGQFEERLEAILAEVEQAEGRIILFVDELHTIVGAGKADGSVDAGNILKPMLARGKLRMIGATTLNEYREHIETDSALERRFQPVYVGEPSIDDTVAILRGLQEKYEVHHGVKITDEAIVASARLSDRYIADRFLPDKAVDLIDEATSALKMQLDSMPIELDRARRRIMQLEIERTQVAKDKADAAKARREEIDRDIARLRDESEALTMRWAREKDLIVRVSSATERLESLRGELERAERLGELEKAGRIRYGEIPAADKAMADARAELDGIEPNERMLREEVTGEDIAAVVAKWTGVPVEKLLTDESAKLGHLEERLHERVVGQDRAITAVSDAIRRARAGIADEHRPIGSFLFLGPTGVGKTELARALAEQLFDDERAMIRIDMSEYMESHAVSRLIGSPPGYVGYDQGGQLTEAVRRRPYSIVLFDEVEKAHPDVWNVLLQVLDDGRLTDGRGRTVNFTNTILIMTSNLGSDIVLGWDGVHREALEHDLLAVLKQAFRPEFLNRLDDVVIFDRIDAASMEGIVDTEVGKAVQRLRVQKDIALGVSPALRESLARDGFDPAFGARPLKRLIQTRLLNELAREIVEGRISEGDSVSADWTGERVTLTVG</sequence>
<evidence type="ECO:0000256" key="4">
    <source>
        <dbReference type="ARBA" id="ARBA00022741"/>
    </source>
</evidence>
<dbReference type="SMART" id="SM01086">
    <property type="entry name" value="ClpB_D2-small"/>
    <property type="match status" value="1"/>
</dbReference>
<dbReference type="Pfam" id="PF07724">
    <property type="entry name" value="AAA_2"/>
    <property type="match status" value="1"/>
</dbReference>
<dbReference type="FunFam" id="3.40.50.300:FF:000025">
    <property type="entry name" value="ATP-dependent Clp protease subunit"/>
    <property type="match status" value="1"/>
</dbReference>
<feature type="coiled-coil region" evidence="11">
    <location>
        <begin position="268"/>
        <end position="348"/>
    </location>
</feature>
<evidence type="ECO:0000256" key="7">
    <source>
        <dbReference type="ARBA" id="ARBA00023054"/>
    </source>
</evidence>
<dbReference type="Pfam" id="PF10431">
    <property type="entry name" value="ClpB_D2-small"/>
    <property type="match status" value="1"/>
</dbReference>
<dbReference type="Pfam" id="PF17871">
    <property type="entry name" value="AAA_lid_9"/>
    <property type="match status" value="1"/>
</dbReference>
<dbReference type="InterPro" id="IPR019489">
    <property type="entry name" value="Clp_ATPase_C"/>
</dbReference>
<accession>A0A919Q5Z2</accession>
<dbReference type="Proteomes" id="UP000652354">
    <property type="component" value="Unassembled WGS sequence"/>
</dbReference>
<dbReference type="InterPro" id="IPR041546">
    <property type="entry name" value="ClpA/ClpB_AAA_lid"/>
</dbReference>
<keyword evidence="8 10" id="KW-0143">Chaperone</keyword>
<evidence type="ECO:0000259" key="13">
    <source>
        <dbReference type="SMART" id="SM01086"/>
    </source>
</evidence>
<comment type="subcellular location">
    <subcellularLocation>
        <location evidence="1">Cytoplasm</location>
    </subcellularLocation>
</comment>
<dbReference type="PRINTS" id="PR00300">
    <property type="entry name" value="CLPPROTEASEA"/>
</dbReference>
<keyword evidence="7 11" id="KW-0175">Coiled coil</keyword>
<keyword evidence="15" id="KW-1185">Reference proteome</keyword>
<evidence type="ECO:0000259" key="12">
    <source>
        <dbReference type="SMART" id="SM00382"/>
    </source>
</evidence>
<dbReference type="Pfam" id="PF00004">
    <property type="entry name" value="AAA"/>
    <property type="match status" value="1"/>
</dbReference>
<evidence type="ECO:0000256" key="5">
    <source>
        <dbReference type="ARBA" id="ARBA00022840"/>
    </source>
</evidence>
<dbReference type="FunFam" id="3.40.50.300:FF:000010">
    <property type="entry name" value="Chaperone clpB 1, putative"/>
    <property type="match status" value="1"/>
</dbReference>
<dbReference type="InterPro" id="IPR003593">
    <property type="entry name" value="AAA+_ATPase"/>
</dbReference>
<feature type="domain" description="Clp ATPase C-terminal" evidence="13">
    <location>
        <begin position="624"/>
        <end position="714"/>
    </location>
</feature>
<dbReference type="GO" id="GO:0034605">
    <property type="term" value="P:cellular response to heat"/>
    <property type="evidence" value="ECO:0007669"/>
    <property type="project" value="TreeGrafter"/>
</dbReference>
<dbReference type="RefSeq" id="WP_203656356.1">
    <property type="nucleotide sequence ID" value="NZ_BONR01000004.1"/>
</dbReference>
<dbReference type="CDD" id="cd00009">
    <property type="entry name" value="AAA"/>
    <property type="match status" value="1"/>
</dbReference>
<evidence type="ECO:0000256" key="11">
    <source>
        <dbReference type="SAM" id="Coils"/>
    </source>
</evidence>
<keyword evidence="3" id="KW-0677">Repeat</keyword>
<dbReference type="InterPro" id="IPR028299">
    <property type="entry name" value="ClpA/B_CS2"/>
</dbReference>
<comment type="subunit">
    <text evidence="9">Homohexamer. The oligomerization is ATP-dependent.</text>
</comment>
<evidence type="ECO:0000313" key="14">
    <source>
        <dbReference type="EMBL" id="GIG55148.1"/>
    </source>
</evidence>
<dbReference type="InterPro" id="IPR027417">
    <property type="entry name" value="P-loop_NTPase"/>
</dbReference>
<protein>
    <submittedName>
        <fullName evidence="14">Chaperone protein ClpB</fullName>
    </submittedName>
</protein>
<dbReference type="SMART" id="SM00382">
    <property type="entry name" value="AAA"/>
    <property type="match status" value="2"/>
</dbReference>
<dbReference type="PROSITE" id="PS00871">
    <property type="entry name" value="CLPAB_2"/>
    <property type="match status" value="1"/>
</dbReference>
<keyword evidence="5 10" id="KW-0067">ATP-binding</keyword>
<dbReference type="InterPro" id="IPR003959">
    <property type="entry name" value="ATPase_AAA_core"/>
</dbReference>
<evidence type="ECO:0000256" key="8">
    <source>
        <dbReference type="ARBA" id="ARBA00023186"/>
    </source>
</evidence>
<evidence type="ECO:0000256" key="10">
    <source>
        <dbReference type="RuleBase" id="RU004432"/>
    </source>
</evidence>
<evidence type="ECO:0000256" key="9">
    <source>
        <dbReference type="ARBA" id="ARBA00026057"/>
    </source>
</evidence>
<dbReference type="AlphaFoldDB" id="A0A919Q5Z2"/>
<keyword evidence="6" id="KW-0346">Stress response</keyword>
<dbReference type="FunFam" id="3.40.50.300:FF:000120">
    <property type="entry name" value="ATP-dependent chaperone ClpB"/>
    <property type="match status" value="1"/>
</dbReference>
<reference evidence="14" key="1">
    <citation type="submission" date="2021-01" db="EMBL/GenBank/DDBJ databases">
        <title>Whole genome shotgun sequence of Demequina activiva NBRC 110675.</title>
        <authorList>
            <person name="Komaki H."/>
            <person name="Tamura T."/>
        </authorList>
    </citation>
    <scope>NUCLEOTIDE SEQUENCE</scope>
    <source>
        <strain evidence="14">NBRC 110675</strain>
    </source>
</reference>